<organism evidence="2 3">
    <name type="scientific">Candidatus Nitrospira kreftii</name>
    <dbReference type="NCBI Taxonomy" id="2652173"/>
    <lineage>
        <taxon>Bacteria</taxon>
        <taxon>Pseudomonadati</taxon>
        <taxon>Nitrospirota</taxon>
        <taxon>Nitrospiria</taxon>
        <taxon>Nitrospirales</taxon>
        <taxon>Nitrospiraceae</taxon>
        <taxon>Nitrospira</taxon>
    </lineage>
</organism>
<evidence type="ECO:0000259" key="1">
    <source>
        <dbReference type="Pfam" id="PF16798"/>
    </source>
</evidence>
<proteinExistence type="predicted"/>
<name>A0A7S8FEY7_9BACT</name>
<gene>
    <name evidence="2" type="ORF">Nkreftii_002345</name>
</gene>
<protein>
    <recommendedName>
        <fullName evidence="1">DUF5069 domain-containing protein</fullName>
    </recommendedName>
</protein>
<dbReference type="EMBL" id="CP047423">
    <property type="protein sequence ID" value="QPD04571.1"/>
    <property type="molecule type" value="Genomic_DNA"/>
</dbReference>
<dbReference type="Pfam" id="PF16798">
    <property type="entry name" value="DUF5069"/>
    <property type="match status" value="1"/>
</dbReference>
<feature type="domain" description="DUF5069" evidence="1">
    <location>
        <begin position="19"/>
        <end position="153"/>
    </location>
</feature>
<sequence>MIENLEKVKLLARDLRNGKEFPRSPRETLAGYVLAGRAVDKCRADLVGWQGEYHSNCPLDQQWLKFTGIAYDAFRSFVATGATDEDVAKWIEEQAKKRWRAEIVVWNNQQRDRRLSDLTPELQEFMEDYIAVAIPRHKVVYHYFDIYDIEEGRL</sequence>
<evidence type="ECO:0000313" key="3">
    <source>
        <dbReference type="Proteomes" id="UP000593737"/>
    </source>
</evidence>
<dbReference type="Proteomes" id="UP000593737">
    <property type="component" value="Chromosome"/>
</dbReference>
<accession>A0A7S8FEY7</accession>
<reference evidence="2 3" key="1">
    <citation type="journal article" date="2020" name="ISME J.">
        <title>Enrichment and physiological characterization of a novel comammox Nitrospira indicates ammonium inhibition of complete nitrification.</title>
        <authorList>
            <person name="Sakoula D."/>
            <person name="Koch H."/>
            <person name="Frank J."/>
            <person name="Jetten M.S.M."/>
            <person name="van Kessel M.A.H.J."/>
            <person name="Lucker S."/>
        </authorList>
    </citation>
    <scope>NUCLEOTIDE SEQUENCE [LARGE SCALE GENOMIC DNA]</scope>
    <source>
        <strain evidence="2">Comreactor17</strain>
    </source>
</reference>
<dbReference type="AlphaFoldDB" id="A0A7S8FEY7"/>
<evidence type="ECO:0000313" key="2">
    <source>
        <dbReference type="EMBL" id="QPD04571.1"/>
    </source>
</evidence>
<dbReference type="InterPro" id="IPR031849">
    <property type="entry name" value="DUF5069"/>
</dbReference>
<dbReference type="KEGG" id="nkf:Nkreftii_002345"/>